<evidence type="ECO:0000259" key="12">
    <source>
        <dbReference type="PROSITE" id="PS51462"/>
    </source>
</evidence>
<dbReference type="eggNOG" id="COG0494">
    <property type="taxonomic scope" value="Bacteria"/>
</dbReference>
<dbReference type="Proteomes" id="UP000030403">
    <property type="component" value="Unassembled WGS sequence"/>
</dbReference>
<proteinExistence type="inferred from homology"/>
<comment type="caution">
    <text evidence="13">The sequence shown here is derived from an EMBL/GenBank/DDBJ whole genome shotgun (WGS) entry which is preliminary data.</text>
</comment>
<comment type="similarity">
    <text evidence="2">Belongs to the Nudix hydrolase family.</text>
</comment>
<feature type="domain" description="Nudix hydrolase" evidence="12">
    <location>
        <begin position="3"/>
        <end position="130"/>
    </location>
</feature>
<keyword evidence="3" id="KW-0515">Mutator protein</keyword>
<dbReference type="CDD" id="cd03425">
    <property type="entry name" value="NUDIX_MutT_NudA_like"/>
    <property type="match status" value="1"/>
</dbReference>
<evidence type="ECO:0000256" key="1">
    <source>
        <dbReference type="ARBA" id="ARBA00001946"/>
    </source>
</evidence>
<comment type="catalytic activity">
    <reaction evidence="10">
        <text>8-oxo-dGTP + H2O = 8-oxo-dGMP + diphosphate + H(+)</text>
        <dbReference type="Rhea" id="RHEA:31575"/>
        <dbReference type="ChEBI" id="CHEBI:15377"/>
        <dbReference type="ChEBI" id="CHEBI:15378"/>
        <dbReference type="ChEBI" id="CHEBI:33019"/>
        <dbReference type="ChEBI" id="CHEBI:63224"/>
        <dbReference type="ChEBI" id="CHEBI:77896"/>
        <dbReference type="EC" id="3.6.1.55"/>
    </reaction>
</comment>
<dbReference type="STRING" id="1385511.GCA_000425225_00231"/>
<keyword evidence="14" id="KW-1185">Reference proteome</keyword>
<dbReference type="SUPFAM" id="SSF55811">
    <property type="entry name" value="Nudix"/>
    <property type="match status" value="1"/>
</dbReference>
<dbReference type="InterPro" id="IPR000086">
    <property type="entry name" value="NUDIX_hydrolase_dom"/>
</dbReference>
<dbReference type="InterPro" id="IPR047127">
    <property type="entry name" value="MutT-like"/>
</dbReference>
<sequence length="130" mass="14808">MKKMVKVVAAIIENENGEILCALRTPEMSSPNRWEFPGGKVEPGEDIHTALEREINEELSCKIATSEVFCENVHEYEKYTIQLIAIKAKLTEGNPKTNEHSKVIWMARENLESLKWVPADVPITEMLLNK</sequence>
<name>A0A0A5GKG2_9BACI</name>
<evidence type="ECO:0000256" key="4">
    <source>
        <dbReference type="ARBA" id="ARBA00022705"/>
    </source>
</evidence>
<dbReference type="GO" id="GO:0044716">
    <property type="term" value="F:8-oxo-GDP phosphatase activity"/>
    <property type="evidence" value="ECO:0007669"/>
    <property type="project" value="TreeGrafter"/>
</dbReference>
<dbReference type="EMBL" id="AVPF01000001">
    <property type="protein sequence ID" value="KGX91718.1"/>
    <property type="molecule type" value="Genomic_DNA"/>
</dbReference>
<keyword evidence="9" id="KW-0234">DNA repair</keyword>
<dbReference type="PANTHER" id="PTHR47707:SF1">
    <property type="entry name" value="NUDIX HYDROLASE FAMILY PROTEIN"/>
    <property type="match status" value="1"/>
</dbReference>
<evidence type="ECO:0000313" key="13">
    <source>
        <dbReference type="EMBL" id="KGX91718.1"/>
    </source>
</evidence>
<dbReference type="EC" id="3.6.1.55" evidence="11"/>
<dbReference type="PROSITE" id="PS51462">
    <property type="entry name" value="NUDIX"/>
    <property type="match status" value="1"/>
</dbReference>
<dbReference type="Pfam" id="PF00293">
    <property type="entry name" value="NUDIX"/>
    <property type="match status" value="1"/>
</dbReference>
<evidence type="ECO:0000256" key="5">
    <source>
        <dbReference type="ARBA" id="ARBA00022723"/>
    </source>
</evidence>
<evidence type="ECO:0000256" key="2">
    <source>
        <dbReference type="ARBA" id="ARBA00005582"/>
    </source>
</evidence>
<accession>A0A0A5GKG2</accession>
<dbReference type="GO" id="GO:0046872">
    <property type="term" value="F:metal ion binding"/>
    <property type="evidence" value="ECO:0007669"/>
    <property type="project" value="UniProtKB-KW"/>
</dbReference>
<protein>
    <recommendedName>
        <fullName evidence="11">8-oxo-dGTP diphosphatase</fullName>
        <ecNumber evidence="11">3.6.1.55</ecNumber>
    </recommendedName>
</protein>
<dbReference type="GO" id="GO:0006281">
    <property type="term" value="P:DNA repair"/>
    <property type="evidence" value="ECO:0007669"/>
    <property type="project" value="UniProtKB-KW"/>
</dbReference>
<evidence type="ECO:0000256" key="7">
    <source>
        <dbReference type="ARBA" id="ARBA00022801"/>
    </source>
</evidence>
<evidence type="ECO:0000313" key="14">
    <source>
        <dbReference type="Proteomes" id="UP000030403"/>
    </source>
</evidence>
<dbReference type="GO" id="GO:0008413">
    <property type="term" value="F:8-oxo-7,8-dihydroguanosine triphosphate pyrophosphatase activity"/>
    <property type="evidence" value="ECO:0007669"/>
    <property type="project" value="TreeGrafter"/>
</dbReference>
<evidence type="ECO:0000256" key="8">
    <source>
        <dbReference type="ARBA" id="ARBA00022842"/>
    </source>
</evidence>
<dbReference type="PANTHER" id="PTHR47707">
    <property type="entry name" value="8-OXO-DGTP DIPHOSPHATASE"/>
    <property type="match status" value="1"/>
</dbReference>
<gene>
    <name evidence="13" type="ORF">N783_00115</name>
</gene>
<evidence type="ECO:0000256" key="9">
    <source>
        <dbReference type="ARBA" id="ARBA00023204"/>
    </source>
</evidence>
<organism evidence="13 14">
    <name type="scientific">Pontibacillus marinus BH030004 = DSM 16465</name>
    <dbReference type="NCBI Taxonomy" id="1385511"/>
    <lineage>
        <taxon>Bacteria</taxon>
        <taxon>Bacillati</taxon>
        <taxon>Bacillota</taxon>
        <taxon>Bacilli</taxon>
        <taxon>Bacillales</taxon>
        <taxon>Bacillaceae</taxon>
        <taxon>Pontibacillus</taxon>
    </lineage>
</organism>
<evidence type="ECO:0000256" key="11">
    <source>
        <dbReference type="ARBA" id="ARBA00038905"/>
    </source>
</evidence>
<evidence type="ECO:0000256" key="3">
    <source>
        <dbReference type="ARBA" id="ARBA00022457"/>
    </source>
</evidence>
<dbReference type="AlphaFoldDB" id="A0A0A5GKG2"/>
<keyword evidence="4" id="KW-0235">DNA replication</keyword>
<dbReference type="Gene3D" id="3.90.79.10">
    <property type="entry name" value="Nucleoside Triphosphate Pyrophosphohydrolase"/>
    <property type="match status" value="1"/>
</dbReference>
<dbReference type="OrthoDB" id="9810648at2"/>
<dbReference type="GO" id="GO:0035539">
    <property type="term" value="F:8-oxo-7,8-dihydrodeoxyguanosine triphosphate pyrophosphatase activity"/>
    <property type="evidence" value="ECO:0007669"/>
    <property type="project" value="UniProtKB-EC"/>
</dbReference>
<dbReference type="GO" id="GO:0044715">
    <property type="term" value="F:8-oxo-dGDP phosphatase activity"/>
    <property type="evidence" value="ECO:0007669"/>
    <property type="project" value="TreeGrafter"/>
</dbReference>
<evidence type="ECO:0000256" key="6">
    <source>
        <dbReference type="ARBA" id="ARBA00022763"/>
    </source>
</evidence>
<keyword evidence="5" id="KW-0479">Metal-binding</keyword>
<dbReference type="RefSeq" id="WP_027445301.1">
    <property type="nucleotide sequence ID" value="NZ_AULJ01000001.1"/>
</dbReference>
<keyword evidence="8" id="KW-0460">Magnesium</keyword>
<dbReference type="InterPro" id="IPR015797">
    <property type="entry name" value="NUDIX_hydrolase-like_dom_sf"/>
</dbReference>
<keyword evidence="7 13" id="KW-0378">Hydrolase</keyword>
<dbReference type="GO" id="GO:0006260">
    <property type="term" value="P:DNA replication"/>
    <property type="evidence" value="ECO:0007669"/>
    <property type="project" value="UniProtKB-KW"/>
</dbReference>
<dbReference type="InterPro" id="IPR020476">
    <property type="entry name" value="Nudix_hydrolase"/>
</dbReference>
<comment type="cofactor">
    <cofactor evidence="1">
        <name>Mg(2+)</name>
        <dbReference type="ChEBI" id="CHEBI:18420"/>
    </cofactor>
</comment>
<reference evidence="13 14" key="1">
    <citation type="submission" date="2013-08" db="EMBL/GenBank/DDBJ databases">
        <authorList>
            <person name="Huang J."/>
            <person name="Wang G."/>
        </authorList>
    </citation>
    <scope>NUCLEOTIDE SEQUENCE [LARGE SCALE GENOMIC DNA]</scope>
    <source>
        <strain evidence="13 14">BH030004</strain>
    </source>
</reference>
<evidence type="ECO:0000256" key="10">
    <source>
        <dbReference type="ARBA" id="ARBA00035861"/>
    </source>
</evidence>
<dbReference type="PRINTS" id="PR00502">
    <property type="entry name" value="NUDIXFAMILY"/>
</dbReference>
<keyword evidence="6" id="KW-0227">DNA damage</keyword>